<dbReference type="PROSITE" id="PS51257">
    <property type="entry name" value="PROKAR_LIPOPROTEIN"/>
    <property type="match status" value="1"/>
</dbReference>
<comment type="caution">
    <text evidence="2">The sequence shown here is derived from an EMBL/GenBank/DDBJ whole genome shotgun (WGS) entry which is preliminary data.</text>
</comment>
<feature type="chain" id="PRO_5031094164" description="Lipoprotein" evidence="1">
    <location>
        <begin position="23"/>
        <end position="202"/>
    </location>
</feature>
<gene>
    <name evidence="2" type="ORF">GAK30_03244</name>
</gene>
<name>A0A7V8FLF2_9BURK</name>
<reference evidence="3" key="1">
    <citation type="journal article" date="2020" name="MBio">
        <title>Horizontal gene transfer to a defensive symbiont with a reduced genome amongst a multipartite beetle microbiome.</title>
        <authorList>
            <person name="Waterworth S.C."/>
            <person name="Florez L.V."/>
            <person name="Rees E.R."/>
            <person name="Hertweck C."/>
            <person name="Kaltenpoth M."/>
            <person name="Kwan J.C."/>
        </authorList>
    </citation>
    <scope>NUCLEOTIDE SEQUENCE [LARGE SCALE GENOMIC DNA]</scope>
</reference>
<evidence type="ECO:0000313" key="3">
    <source>
        <dbReference type="Proteomes" id="UP000461670"/>
    </source>
</evidence>
<proteinExistence type="predicted"/>
<dbReference type="Proteomes" id="UP000461670">
    <property type="component" value="Unassembled WGS sequence"/>
</dbReference>
<feature type="signal peptide" evidence="1">
    <location>
        <begin position="1"/>
        <end position="22"/>
    </location>
</feature>
<accession>A0A7V8FLF2</accession>
<dbReference type="AlphaFoldDB" id="A0A7V8FLF2"/>
<protein>
    <recommendedName>
        <fullName evidence="4">Lipoprotein</fullName>
    </recommendedName>
</protein>
<evidence type="ECO:0000313" key="2">
    <source>
        <dbReference type="EMBL" id="KAF1019215.1"/>
    </source>
</evidence>
<sequence length="202" mass="21340">MFRWMGLTLPLVLAACSTATHVKFDLPAPPSQAAPLSVQDLRPAGERQPTVVRDRAGESTCLGDASFLPAPPAVVGAWASAFMSPGVDQNRLELHAFRVCILNPNAHADSEKTTATLGAGLSGAMTTGVAIAVAPLVGAGLTSLSFAGDRTVDVRVDVTLNGQRIQREAAKSFSYGLNEDELRSTINEALNRLAAEYQEKPR</sequence>
<dbReference type="EMBL" id="WNDQ01000061">
    <property type="protein sequence ID" value="KAF1019215.1"/>
    <property type="molecule type" value="Genomic_DNA"/>
</dbReference>
<organism evidence="2 3">
    <name type="scientific">Paracidovorax wautersii</name>
    <dbReference type="NCBI Taxonomy" id="1177982"/>
    <lineage>
        <taxon>Bacteria</taxon>
        <taxon>Pseudomonadati</taxon>
        <taxon>Pseudomonadota</taxon>
        <taxon>Betaproteobacteria</taxon>
        <taxon>Burkholderiales</taxon>
        <taxon>Comamonadaceae</taxon>
        <taxon>Paracidovorax</taxon>
    </lineage>
</organism>
<keyword evidence="1" id="KW-0732">Signal</keyword>
<evidence type="ECO:0008006" key="4">
    <source>
        <dbReference type="Google" id="ProtNLM"/>
    </source>
</evidence>
<evidence type="ECO:0000256" key="1">
    <source>
        <dbReference type="SAM" id="SignalP"/>
    </source>
</evidence>